<evidence type="ECO:0000313" key="2">
    <source>
        <dbReference type="EMBL" id="KZX22210.1"/>
    </source>
</evidence>
<proteinExistence type="predicted"/>
<dbReference type="EMBL" id="CP047186">
    <property type="protein sequence ID" value="QHC55816.1"/>
    <property type="molecule type" value="Genomic_DNA"/>
</dbReference>
<accession>A0A162G091</accession>
<keyword evidence="1" id="KW-0472">Membrane</keyword>
<evidence type="ECO:0000313" key="4">
    <source>
        <dbReference type="Proteomes" id="UP000076717"/>
    </source>
</evidence>
<dbReference type="Proteomes" id="UP000465031">
    <property type="component" value="Chromosome"/>
</dbReference>
<dbReference type="KEGG" id="rte:GSU10_09360"/>
<keyword evidence="4" id="KW-1185">Reference proteome</keyword>
<reference evidence="3" key="3">
    <citation type="submission" date="2019-12" db="EMBL/GenBank/DDBJ databases">
        <title>Complete and Draft Genome Sequences of New Strains and Members of Some Known Species of the Genus Rathayibacter isolated from Plants.</title>
        <authorList>
            <person name="Tarlachkov S.V."/>
            <person name="Starodumova I.P."/>
            <person name="Dorofeeva L.V."/>
            <person name="Prisyazhnaya N.V."/>
            <person name="Leyn S.A."/>
            <person name="Zlamal J.E."/>
            <person name="Elane M.L."/>
            <person name="Osterman A.L."/>
            <person name="Nadler S.A."/>
            <person name="Subbotin S.A."/>
            <person name="Evtushenko L.I."/>
        </authorList>
    </citation>
    <scope>NUCLEOTIDE SEQUENCE</scope>
    <source>
        <strain evidence="3">VKM Ac-2761</strain>
    </source>
</reference>
<keyword evidence="1" id="KW-1133">Transmembrane helix</keyword>
<evidence type="ECO:0000256" key="1">
    <source>
        <dbReference type="SAM" id="Phobius"/>
    </source>
</evidence>
<feature type="transmembrane region" description="Helical" evidence="1">
    <location>
        <begin position="59"/>
        <end position="79"/>
    </location>
</feature>
<evidence type="ECO:0000313" key="3">
    <source>
        <dbReference type="EMBL" id="QHC55816.1"/>
    </source>
</evidence>
<dbReference type="Proteomes" id="UP000076717">
    <property type="component" value="Unassembled WGS sequence"/>
</dbReference>
<evidence type="ECO:0000313" key="5">
    <source>
        <dbReference type="Proteomes" id="UP000465031"/>
    </source>
</evidence>
<organism evidence="2 4">
    <name type="scientific">Rathayibacter tanaceti</name>
    <dbReference type="NCBI Taxonomy" id="1671680"/>
    <lineage>
        <taxon>Bacteria</taxon>
        <taxon>Bacillati</taxon>
        <taxon>Actinomycetota</taxon>
        <taxon>Actinomycetes</taxon>
        <taxon>Micrococcales</taxon>
        <taxon>Microbacteriaceae</taxon>
        <taxon>Rathayibacter</taxon>
    </lineage>
</organism>
<dbReference type="RefSeq" id="WP_132504121.1">
    <property type="nucleotide sequence ID" value="NZ_CP047186.1"/>
</dbReference>
<name>A0A162G091_9MICO</name>
<sequence>MNASHDQVKKTLQIGAAVSAVSLLAGAVFVPLLILAVVAVIASAIVAAAISCRATHRWAWTWVAGVASVVWVSSAIYAFDV</sequence>
<keyword evidence="1" id="KW-0812">Transmembrane</keyword>
<feature type="transmembrane region" description="Helical" evidence="1">
    <location>
        <begin position="20"/>
        <end position="47"/>
    </location>
</feature>
<dbReference type="AlphaFoldDB" id="A0A162G091"/>
<reference evidence="5" key="2">
    <citation type="submission" date="2019-12" db="EMBL/GenBank/DDBJ databases">
        <title>Complete and draft genome sequences of new strains and members of some known species of the genus Rathayibacter isolated from plants.</title>
        <authorList>
            <person name="Tarlachkov S.V."/>
            <person name="Starodumova I.P."/>
            <person name="Dorofeeva L.V."/>
            <person name="Prisyazhnaya N.V."/>
            <person name="Leyn S."/>
            <person name="Zlamal J."/>
            <person name="Elan M."/>
            <person name="Osterman A.L."/>
            <person name="Nadler S."/>
            <person name="Subbotin S.A."/>
            <person name="Evtushenko L.I."/>
        </authorList>
    </citation>
    <scope>NUCLEOTIDE SEQUENCE [LARGE SCALE GENOMIC DNA]</scope>
    <source>
        <strain evidence="5">VKM Ac-2761</strain>
    </source>
</reference>
<protein>
    <submittedName>
        <fullName evidence="2">Uncharacterized protein</fullName>
    </submittedName>
</protein>
<dbReference type="EMBL" id="LIIN01000012">
    <property type="protein sequence ID" value="KZX22210.1"/>
    <property type="molecule type" value="Genomic_DNA"/>
</dbReference>
<reference evidence="2 4" key="1">
    <citation type="submission" date="2015-08" db="EMBL/GenBank/DDBJ databases">
        <title>Draft Genome Sequence of Rathayibacter sp. Strain VKM Ac-2596 Isolated from Leaf Gall Induced by Plant-Parasitic Nematodes.</title>
        <authorList>
            <person name="Vasilenko O.V."/>
            <person name="Starodumova I.P."/>
            <person name="Tarlachkov S.V."/>
            <person name="Dorofeeva L.V."/>
            <person name="Evtushenko L.I."/>
        </authorList>
    </citation>
    <scope>NUCLEOTIDE SEQUENCE [LARGE SCALE GENOMIC DNA]</scope>
    <source>
        <strain evidence="2 4">VKM Ac-2596</strain>
    </source>
</reference>
<gene>
    <name evidence="2" type="ORF">ACH61_00617</name>
    <name evidence="3" type="ORF">GSU10_09360</name>
</gene>